<dbReference type="AlphaFoldDB" id="A0A438DJ78"/>
<dbReference type="Proteomes" id="UP000288805">
    <property type="component" value="Unassembled WGS sequence"/>
</dbReference>
<name>A0A438DJ78_VITVI</name>
<gene>
    <name evidence="2" type="ORF">CK203_073835</name>
</gene>
<comment type="caution">
    <text evidence="2">The sequence shown here is derived from an EMBL/GenBank/DDBJ whole genome shotgun (WGS) entry which is preliminary data.</text>
</comment>
<dbReference type="EMBL" id="QGNW01001602">
    <property type="protein sequence ID" value="RVW35535.1"/>
    <property type="molecule type" value="Genomic_DNA"/>
</dbReference>
<feature type="region of interest" description="Disordered" evidence="1">
    <location>
        <begin position="313"/>
        <end position="332"/>
    </location>
</feature>
<accession>A0A438DJ78</accession>
<evidence type="ECO:0000256" key="1">
    <source>
        <dbReference type="SAM" id="MobiDB-lite"/>
    </source>
</evidence>
<protein>
    <submittedName>
        <fullName evidence="2">Uncharacterized protein</fullName>
    </submittedName>
</protein>
<organism evidence="2 3">
    <name type="scientific">Vitis vinifera</name>
    <name type="common">Grape</name>
    <dbReference type="NCBI Taxonomy" id="29760"/>
    <lineage>
        <taxon>Eukaryota</taxon>
        <taxon>Viridiplantae</taxon>
        <taxon>Streptophyta</taxon>
        <taxon>Embryophyta</taxon>
        <taxon>Tracheophyta</taxon>
        <taxon>Spermatophyta</taxon>
        <taxon>Magnoliopsida</taxon>
        <taxon>eudicotyledons</taxon>
        <taxon>Gunneridae</taxon>
        <taxon>Pentapetalae</taxon>
        <taxon>rosids</taxon>
        <taxon>Vitales</taxon>
        <taxon>Vitaceae</taxon>
        <taxon>Viteae</taxon>
        <taxon>Vitis</taxon>
    </lineage>
</organism>
<reference evidence="2 3" key="1">
    <citation type="journal article" date="2018" name="PLoS Genet.">
        <title>Population sequencing reveals clonal diversity and ancestral inbreeding in the grapevine cultivar Chardonnay.</title>
        <authorList>
            <person name="Roach M.J."/>
            <person name="Johnson D.L."/>
            <person name="Bohlmann J."/>
            <person name="van Vuuren H.J."/>
            <person name="Jones S.J."/>
            <person name="Pretorius I.S."/>
            <person name="Schmidt S.A."/>
            <person name="Borneman A.R."/>
        </authorList>
    </citation>
    <scope>NUCLEOTIDE SEQUENCE [LARGE SCALE GENOMIC DNA]</scope>
    <source>
        <strain evidence="3">cv. Chardonnay</strain>
        <tissue evidence="2">Leaf</tissue>
    </source>
</reference>
<sequence length="332" mass="36692">MIKALEESAPMRETVMALACKRVSTRGGGLLGLREVWSLCREKWFEILWAEGSERAEVEEGVEEDLGCFLRVGSMDVLGSEASKMHLWVGWRGILWINEGKWWKPGCLGGVWLGGGGVQWIWTYVMSHGFLCLVYGLPYAAAATEEERSVLRVPQVHKYIEILQDSLIIAKEIDCGSPEKKEVIKIMYAWEVLLLGWGNSCRASRKTEVPPDAAGEGEEAIYGSFELSNLEFIASKSGIDGKKVTKSPTSCLKINHQKSELFPVGDVEEVDSLASLLGCKVGWFPTYFSLPLGAPHKSSIVWDSVEEREKAYGGKSLKGNSGRWKGGGSLVR</sequence>
<evidence type="ECO:0000313" key="3">
    <source>
        <dbReference type="Proteomes" id="UP000288805"/>
    </source>
</evidence>
<proteinExistence type="predicted"/>
<evidence type="ECO:0000313" key="2">
    <source>
        <dbReference type="EMBL" id="RVW35535.1"/>
    </source>
</evidence>